<dbReference type="EMBL" id="BAABJV010000001">
    <property type="protein sequence ID" value="GAA4760737.1"/>
    <property type="molecule type" value="Genomic_DNA"/>
</dbReference>
<keyword evidence="2" id="KW-1185">Reference proteome</keyword>
<proteinExistence type="predicted"/>
<dbReference type="Proteomes" id="UP001501147">
    <property type="component" value="Unassembled WGS sequence"/>
</dbReference>
<name>A0ABP8ZML3_9ACTN</name>
<gene>
    <name evidence="1" type="ORF">GCM10023329_02390</name>
</gene>
<evidence type="ECO:0000313" key="2">
    <source>
        <dbReference type="Proteomes" id="UP001501147"/>
    </source>
</evidence>
<organism evidence="1 2">
    <name type="scientific">Streptomyces sanyensis</name>
    <dbReference type="NCBI Taxonomy" id="568869"/>
    <lineage>
        <taxon>Bacteria</taxon>
        <taxon>Bacillati</taxon>
        <taxon>Actinomycetota</taxon>
        <taxon>Actinomycetes</taxon>
        <taxon>Kitasatosporales</taxon>
        <taxon>Streptomycetaceae</taxon>
        <taxon>Streptomyces</taxon>
    </lineage>
</organism>
<sequence>MFLIAASWSSPPPLPPTAEEKLRNALLQHDGSHGRLQHVRLHMSRGGARGVLFVSAQDSAAAESHVRALWAAVARSGGPVGGWRLLQCTPLPLGGARPPR</sequence>
<protein>
    <submittedName>
        <fullName evidence="1">Uncharacterized protein</fullName>
    </submittedName>
</protein>
<reference evidence="2" key="1">
    <citation type="journal article" date="2019" name="Int. J. Syst. Evol. Microbiol.">
        <title>The Global Catalogue of Microorganisms (GCM) 10K type strain sequencing project: providing services to taxonomists for standard genome sequencing and annotation.</title>
        <authorList>
            <consortium name="The Broad Institute Genomics Platform"/>
            <consortium name="The Broad Institute Genome Sequencing Center for Infectious Disease"/>
            <person name="Wu L."/>
            <person name="Ma J."/>
        </authorList>
    </citation>
    <scope>NUCLEOTIDE SEQUENCE [LARGE SCALE GENOMIC DNA]</scope>
    <source>
        <strain evidence="2">JCM 18324</strain>
    </source>
</reference>
<comment type="caution">
    <text evidence="1">The sequence shown here is derived from an EMBL/GenBank/DDBJ whole genome shotgun (WGS) entry which is preliminary data.</text>
</comment>
<accession>A0ABP8ZML3</accession>
<evidence type="ECO:0000313" key="1">
    <source>
        <dbReference type="EMBL" id="GAA4760737.1"/>
    </source>
</evidence>